<feature type="transmembrane region" description="Helical" evidence="1">
    <location>
        <begin position="552"/>
        <end position="581"/>
    </location>
</feature>
<feature type="transmembrane region" description="Helical" evidence="1">
    <location>
        <begin position="500"/>
        <end position="517"/>
    </location>
</feature>
<sequence>MSTIYFIHFFNIIYNSFSNSNNVCENYNSKCILDPSQMNLKCLFNSFDNIGFNCSQNKPINTLTLIPRNKLILDRKLNFSNFYSNISKIKIVNLKGFDSEINPLKPLKNLSHITLHIDESDFEFRLNGLKLEPNNTNLKIETLFSMVYKTVYLKDGVVYKSEIFPLVFKNSKISILNIRGITDTFLRKNCLRFWNKTSIKNINSSIDYLKLNIDNSKLNNYLLNSDLFSLTTTLSINGHLKSIEDNVFKNFKNLKFIKITVRSFKQFYHQIGLKWLSSLPNKIPIYFYSKDSSYTYPDEDFCIFSKFSNAFKINPIEQSCTTSWILNNTNSNNIICNFELLLNKCYSLNQIKSLQFDYDSILIEKLISLFIIILIKPILCIICISLNIINIKIIFDNKMNKIKMYKFILIGSIIDILICVFYLLETTSECVQAYGIFCSWIQKSLFSQYLKLIGVNFFGNILKMCSNYFSIAFSIDRYLINSKVKNKFFNYLNRITINKILLIILSVSILLNINKIYDYKIEKFDGVEESESEVNEYQIYPHLNIDLFKENLFFLLTFFFNPGINDLICVFLIILIDILLIKIVRVNLKNKLAFGGITDSNKNRKSAKMTEISKILVRNTLLFSFISMEKIHELNIMKKYKKMKQNLKLKPNYREVKITLMVILNGFFIIVFRLPEFLFSFILIDLKVTFVDSNERNLQSIDSIEFKYNFYQKVSQLCFINSLILKIFIFYLFDKNFKKGFRKIFIRNIGYLK</sequence>
<comment type="caution">
    <text evidence="2">The sequence shown here is derived from an EMBL/GenBank/DDBJ whole genome shotgun (WGS) entry which is preliminary data.</text>
</comment>
<dbReference type="PANTHER" id="PTHR46641">
    <property type="entry name" value="FMRFAMIDE RECEPTOR-RELATED"/>
    <property type="match status" value="1"/>
</dbReference>
<protein>
    <recommendedName>
        <fullName evidence="4">G-protein coupled receptors family 1 profile domain-containing protein</fullName>
    </recommendedName>
</protein>
<evidence type="ECO:0000256" key="1">
    <source>
        <dbReference type="SAM" id="Phobius"/>
    </source>
</evidence>
<dbReference type="PANTHER" id="PTHR46641:SF2">
    <property type="entry name" value="FMRFAMIDE RECEPTOR"/>
    <property type="match status" value="1"/>
</dbReference>
<evidence type="ECO:0008006" key="4">
    <source>
        <dbReference type="Google" id="ProtNLM"/>
    </source>
</evidence>
<accession>A0A814DB35</accession>
<keyword evidence="1" id="KW-1133">Transmembrane helix</keyword>
<dbReference type="Pfam" id="PF10324">
    <property type="entry name" value="7TM_GPCR_Srw"/>
    <property type="match status" value="1"/>
</dbReference>
<feature type="transmembrane region" description="Helical" evidence="1">
    <location>
        <begin position="457"/>
        <end position="479"/>
    </location>
</feature>
<dbReference type="InterPro" id="IPR019427">
    <property type="entry name" value="7TM_GPCR_serpentine_rcpt_Srw"/>
</dbReference>
<dbReference type="EMBL" id="CAJNOC010002799">
    <property type="protein sequence ID" value="CAF0952054.1"/>
    <property type="molecule type" value="Genomic_DNA"/>
</dbReference>
<feature type="transmembrane region" description="Helical" evidence="1">
    <location>
        <begin position="407"/>
        <end position="424"/>
    </location>
</feature>
<keyword evidence="1" id="KW-0472">Membrane</keyword>
<evidence type="ECO:0000313" key="3">
    <source>
        <dbReference type="Proteomes" id="UP000663879"/>
    </source>
</evidence>
<gene>
    <name evidence="2" type="ORF">OXX778_LOCUS13997</name>
</gene>
<feature type="transmembrane region" description="Helical" evidence="1">
    <location>
        <begin position="366"/>
        <end position="395"/>
    </location>
</feature>
<reference evidence="2" key="1">
    <citation type="submission" date="2021-02" db="EMBL/GenBank/DDBJ databases">
        <authorList>
            <person name="Nowell W R."/>
        </authorList>
    </citation>
    <scope>NUCLEOTIDE SEQUENCE</scope>
    <source>
        <strain evidence="2">Ploen Becks lab</strain>
    </source>
</reference>
<dbReference type="GO" id="GO:0008528">
    <property type="term" value="F:G protein-coupled peptide receptor activity"/>
    <property type="evidence" value="ECO:0007669"/>
    <property type="project" value="InterPro"/>
</dbReference>
<dbReference type="SUPFAM" id="SSF81321">
    <property type="entry name" value="Family A G protein-coupled receptor-like"/>
    <property type="match status" value="1"/>
</dbReference>
<dbReference type="AlphaFoldDB" id="A0A814DB35"/>
<name>A0A814DB35_9BILA</name>
<organism evidence="2 3">
    <name type="scientific">Brachionus calyciflorus</name>
    <dbReference type="NCBI Taxonomy" id="104777"/>
    <lineage>
        <taxon>Eukaryota</taxon>
        <taxon>Metazoa</taxon>
        <taxon>Spiralia</taxon>
        <taxon>Gnathifera</taxon>
        <taxon>Rotifera</taxon>
        <taxon>Eurotatoria</taxon>
        <taxon>Monogononta</taxon>
        <taxon>Pseudotrocha</taxon>
        <taxon>Ploima</taxon>
        <taxon>Brachionidae</taxon>
        <taxon>Brachionus</taxon>
    </lineage>
</organism>
<dbReference type="InterPro" id="IPR052954">
    <property type="entry name" value="GPCR-Ligand_Int"/>
</dbReference>
<dbReference type="Proteomes" id="UP000663879">
    <property type="component" value="Unassembled WGS sequence"/>
</dbReference>
<keyword evidence="3" id="KW-1185">Reference proteome</keyword>
<keyword evidence="1" id="KW-0812">Transmembrane</keyword>
<proteinExistence type="predicted"/>
<evidence type="ECO:0000313" key="2">
    <source>
        <dbReference type="EMBL" id="CAF0952054.1"/>
    </source>
</evidence>
<dbReference type="Gene3D" id="1.20.1070.10">
    <property type="entry name" value="Rhodopsin 7-helix transmembrane proteins"/>
    <property type="match status" value="1"/>
</dbReference>
<feature type="transmembrane region" description="Helical" evidence="1">
    <location>
        <begin position="658"/>
        <end position="684"/>
    </location>
</feature>
<feature type="transmembrane region" description="Helical" evidence="1">
    <location>
        <begin position="714"/>
        <end position="733"/>
    </location>
</feature>